<organism evidence="3 4">
    <name type="scientific">Nephila pilipes</name>
    <name type="common">Giant wood spider</name>
    <name type="synonym">Nephila maculata</name>
    <dbReference type="NCBI Taxonomy" id="299642"/>
    <lineage>
        <taxon>Eukaryota</taxon>
        <taxon>Metazoa</taxon>
        <taxon>Ecdysozoa</taxon>
        <taxon>Arthropoda</taxon>
        <taxon>Chelicerata</taxon>
        <taxon>Arachnida</taxon>
        <taxon>Araneae</taxon>
        <taxon>Araneomorphae</taxon>
        <taxon>Entelegynae</taxon>
        <taxon>Araneoidea</taxon>
        <taxon>Nephilidae</taxon>
        <taxon>Nephila</taxon>
    </lineage>
</organism>
<evidence type="ECO:0000313" key="4">
    <source>
        <dbReference type="Proteomes" id="UP000887013"/>
    </source>
</evidence>
<accession>A0A8X6UPM6</accession>
<feature type="region of interest" description="Disordered" evidence="1">
    <location>
        <begin position="185"/>
        <end position="213"/>
    </location>
</feature>
<dbReference type="AlphaFoldDB" id="A0A8X6UPM6"/>
<reference evidence="3" key="1">
    <citation type="submission" date="2020-08" db="EMBL/GenBank/DDBJ databases">
        <title>Multicomponent nature underlies the extraordinary mechanical properties of spider dragline silk.</title>
        <authorList>
            <person name="Kono N."/>
            <person name="Nakamura H."/>
            <person name="Mori M."/>
            <person name="Yoshida Y."/>
            <person name="Ohtoshi R."/>
            <person name="Malay A.D."/>
            <person name="Moran D.A.P."/>
            <person name="Tomita M."/>
            <person name="Numata K."/>
            <person name="Arakawa K."/>
        </authorList>
    </citation>
    <scope>NUCLEOTIDE SEQUENCE</scope>
</reference>
<sequence length="213" mass="23561">MRAHRPCTGSFHGKADPRDRKEPHERGLRRGFGSSARTPILPQTLGKHPRLRLSQSFLPPVRTDPAGPRLLPLTLGGFGSSARTPILPQTLRKQPRLRLSQQILPPVLTDPAGRRGTPASPHHSGSTHVSAGADPSIRFHATRSPVFTRAPAILRLPWVVWARPTPDTPPLGWGAPEAIVREPLRTTEWSWERPGDESPRAAKARRNRSKMPK</sequence>
<evidence type="ECO:0000256" key="1">
    <source>
        <dbReference type="SAM" id="MobiDB-lite"/>
    </source>
</evidence>
<evidence type="ECO:0000313" key="3">
    <source>
        <dbReference type="EMBL" id="GFU35079.1"/>
    </source>
</evidence>
<dbReference type="Proteomes" id="UP000887013">
    <property type="component" value="Unassembled WGS sequence"/>
</dbReference>
<dbReference type="EMBL" id="BMAW01001739">
    <property type="protein sequence ID" value="GFS75269.1"/>
    <property type="molecule type" value="Genomic_DNA"/>
</dbReference>
<feature type="compositionally biased region" description="Basic and acidic residues" evidence="1">
    <location>
        <begin position="185"/>
        <end position="200"/>
    </location>
</feature>
<protein>
    <submittedName>
        <fullName evidence="3">Uncharacterized protein</fullName>
    </submittedName>
</protein>
<proteinExistence type="predicted"/>
<name>A0A8X6UPM6_NEPPI</name>
<comment type="caution">
    <text evidence="3">The sequence shown here is derived from an EMBL/GenBank/DDBJ whole genome shotgun (WGS) entry which is preliminary data.</text>
</comment>
<dbReference type="EMBL" id="BMAW01130422">
    <property type="protein sequence ID" value="GFU35079.1"/>
    <property type="molecule type" value="Genomic_DNA"/>
</dbReference>
<gene>
    <name evidence="2" type="ORF">NPIL_163511</name>
    <name evidence="3" type="ORF">NPIL_479791</name>
</gene>
<feature type="compositionally biased region" description="Basic residues" evidence="1">
    <location>
        <begin position="202"/>
        <end position="213"/>
    </location>
</feature>
<evidence type="ECO:0000313" key="2">
    <source>
        <dbReference type="EMBL" id="GFS75269.1"/>
    </source>
</evidence>
<feature type="region of interest" description="Disordered" evidence="1">
    <location>
        <begin position="107"/>
        <end position="132"/>
    </location>
</feature>
<feature type="region of interest" description="Disordered" evidence="1">
    <location>
        <begin position="1"/>
        <end position="50"/>
    </location>
</feature>
<feature type="compositionally biased region" description="Basic and acidic residues" evidence="1">
    <location>
        <begin position="13"/>
        <end position="28"/>
    </location>
</feature>
<keyword evidence="4" id="KW-1185">Reference proteome</keyword>